<dbReference type="GO" id="GO:0004359">
    <property type="term" value="F:glutaminase activity"/>
    <property type="evidence" value="ECO:0007669"/>
    <property type="project" value="InterPro"/>
</dbReference>
<dbReference type="PANTHER" id="PTHR31559:SF0">
    <property type="entry name" value="PYRIDOXAL 5'-PHOSPHATE SYNTHASE SUBUNIT SNO1-RELATED"/>
    <property type="match status" value="1"/>
</dbReference>
<dbReference type="Gene3D" id="3.40.50.880">
    <property type="match status" value="1"/>
</dbReference>
<dbReference type="PROSITE" id="PS51273">
    <property type="entry name" value="GATASE_TYPE_1"/>
    <property type="match status" value="1"/>
</dbReference>
<evidence type="ECO:0000313" key="4">
    <source>
        <dbReference type="EMBL" id="OGG29571.1"/>
    </source>
</evidence>
<feature type="active site" description="Nucleophile" evidence="2">
    <location>
        <position position="83"/>
    </location>
</feature>
<dbReference type="SUPFAM" id="SSF52317">
    <property type="entry name" value="Class I glutamine amidotransferase-like"/>
    <property type="match status" value="1"/>
</dbReference>
<feature type="binding site" evidence="3">
    <location>
        <begin position="138"/>
        <end position="139"/>
    </location>
    <ligand>
        <name>L-glutamine</name>
        <dbReference type="ChEBI" id="CHEBI:58359"/>
    </ligand>
</feature>
<feature type="binding site" evidence="3">
    <location>
        <begin position="55"/>
        <end position="57"/>
    </location>
    <ligand>
        <name>L-glutamine</name>
        <dbReference type="ChEBI" id="CHEBI:58359"/>
    </ligand>
</feature>
<dbReference type="NCBIfam" id="TIGR03800">
    <property type="entry name" value="PLP_synth_Pdx2"/>
    <property type="match status" value="1"/>
</dbReference>
<evidence type="ECO:0008006" key="6">
    <source>
        <dbReference type="Google" id="ProtNLM"/>
    </source>
</evidence>
<organism evidence="4 5">
    <name type="scientific">Candidatus Gottesmanbacteria bacterium RIFCSPLOWO2_01_FULL_46_9</name>
    <dbReference type="NCBI Taxonomy" id="1798394"/>
    <lineage>
        <taxon>Bacteria</taxon>
        <taxon>Candidatus Gottesmaniibacteriota</taxon>
    </lineage>
</organism>
<dbReference type="GO" id="GO:0005829">
    <property type="term" value="C:cytosol"/>
    <property type="evidence" value="ECO:0007669"/>
    <property type="project" value="TreeGrafter"/>
</dbReference>
<dbReference type="GO" id="GO:0008614">
    <property type="term" value="P:pyridoxine metabolic process"/>
    <property type="evidence" value="ECO:0007669"/>
    <property type="project" value="TreeGrafter"/>
</dbReference>
<dbReference type="PANTHER" id="PTHR31559">
    <property type="entry name" value="PYRIDOXAL 5'-PHOSPHATE SYNTHASE SUBUNIT SNO"/>
    <property type="match status" value="1"/>
</dbReference>
<dbReference type="PIRSF" id="PIRSF005639">
    <property type="entry name" value="Glut_amidoT_SNO"/>
    <property type="match status" value="1"/>
</dbReference>
<evidence type="ECO:0000256" key="3">
    <source>
        <dbReference type="PIRSR" id="PIRSR005639-2"/>
    </source>
</evidence>
<dbReference type="InterPro" id="IPR002161">
    <property type="entry name" value="PdxT/SNO"/>
</dbReference>
<name>A0A1F6AY16_9BACT</name>
<evidence type="ECO:0000256" key="2">
    <source>
        <dbReference type="PIRSR" id="PIRSR005639-1"/>
    </source>
</evidence>
<dbReference type="PROSITE" id="PS51130">
    <property type="entry name" value="PDXT_SNO_2"/>
    <property type="match status" value="1"/>
</dbReference>
<sequence>MNTPNVGVLAFHGDVVEHIRATKQAAIHLKFNINVIPTRTKNDVKRLDALIMPGGESTTLHTLCQREDMFEDMKKIPCLFGTCAGAILLAKHVLHTSEGQETLRLMDITVDRNAYGAQTESFEKTVKTKLGAISAVFIRAPKIKQVGKGVVVLAKNGNDSIACEEATGKQFFMACTFHPELTTTVFHEYFLMHLVSSLNRRT</sequence>
<dbReference type="GO" id="GO:0042823">
    <property type="term" value="P:pyridoxal phosphate biosynthetic process"/>
    <property type="evidence" value="ECO:0007669"/>
    <property type="project" value="InterPro"/>
</dbReference>
<accession>A0A1F6AY16</accession>
<dbReference type="InterPro" id="IPR029062">
    <property type="entry name" value="Class_I_gatase-like"/>
</dbReference>
<comment type="caution">
    <text evidence="4">The sequence shown here is derived from an EMBL/GenBank/DDBJ whole genome shotgun (WGS) entry which is preliminary data.</text>
</comment>
<evidence type="ECO:0000256" key="1">
    <source>
        <dbReference type="ARBA" id="ARBA00022962"/>
    </source>
</evidence>
<dbReference type="GO" id="GO:1903600">
    <property type="term" value="C:glutaminase complex"/>
    <property type="evidence" value="ECO:0007669"/>
    <property type="project" value="TreeGrafter"/>
</dbReference>
<dbReference type="AlphaFoldDB" id="A0A1F6AY16"/>
<feature type="active site" description="Charge relay system" evidence="2">
    <location>
        <position position="180"/>
    </location>
</feature>
<evidence type="ECO:0000313" key="5">
    <source>
        <dbReference type="Proteomes" id="UP000176450"/>
    </source>
</evidence>
<dbReference type="Proteomes" id="UP000176450">
    <property type="component" value="Unassembled WGS sequence"/>
</dbReference>
<proteinExistence type="predicted"/>
<dbReference type="Pfam" id="PF01174">
    <property type="entry name" value="SNO"/>
    <property type="match status" value="1"/>
</dbReference>
<feature type="active site" description="Charge relay system" evidence="2">
    <location>
        <position position="178"/>
    </location>
</feature>
<protein>
    <recommendedName>
        <fullName evidence="6">Glutaminase</fullName>
    </recommendedName>
</protein>
<reference evidence="4 5" key="1">
    <citation type="journal article" date="2016" name="Nat. Commun.">
        <title>Thousands of microbial genomes shed light on interconnected biogeochemical processes in an aquifer system.</title>
        <authorList>
            <person name="Anantharaman K."/>
            <person name="Brown C.T."/>
            <person name="Hug L.A."/>
            <person name="Sharon I."/>
            <person name="Castelle C.J."/>
            <person name="Probst A.J."/>
            <person name="Thomas B.C."/>
            <person name="Singh A."/>
            <person name="Wilkins M.J."/>
            <person name="Karaoz U."/>
            <person name="Brodie E.L."/>
            <person name="Williams K.H."/>
            <person name="Hubbard S.S."/>
            <person name="Banfield J.F."/>
        </authorList>
    </citation>
    <scope>NUCLEOTIDE SEQUENCE [LARGE SCALE GENOMIC DNA]</scope>
</reference>
<keyword evidence="1" id="KW-0315">Glutamine amidotransferase</keyword>
<gene>
    <name evidence="4" type="ORF">A3A63_03115</name>
</gene>
<dbReference type="EMBL" id="MFJX01000061">
    <property type="protein sequence ID" value="OGG29571.1"/>
    <property type="molecule type" value="Genomic_DNA"/>
</dbReference>
<feature type="binding site" evidence="3">
    <location>
        <position position="112"/>
    </location>
    <ligand>
        <name>L-glutamine</name>
        <dbReference type="ChEBI" id="CHEBI:58359"/>
    </ligand>
</feature>